<accession>A0A9W9U389</accession>
<sequence>MPTPSPFRTLHPLNTDLSPVSNDPIECDVQNTTAKFFLNRDLEDLIPARYLRLAYQTPNTQRKAWIFRSGEEYACGMDIEEWSKVDIRYRGVFQTLSKCPHFTKGLWQGGSQNCRHELITSQPNAQSQVIYALLSEIGEMIDLRRETYDGDGIFFLTPRLLGAQMEYWTGYRQKYKDAPETAGFLSLEFSPDSWTSHTILPISSTTKEQPLASALADKFKIMLGQLLLHLRYLPNPGDKLPDQEVFLIGLHGSKLHLMRAYFPGQKISSLWCRRKIPSPPSVFSSELDQVLRSVSPDTPSSTHIEDYAAEGDHFGIQLSSADGIYPLAPGGSRFYGAENMERVRQQLEDSKIKQLDHESNVRTFRVLASREYDLWNQQDFVTAVQMLVALQFYLLSGTAQCGTLQQVFQKHPYANDFSSPDSGLDVEPVRDARVRRDLHKQENYFEKEKELRREELIAQQEADGAHRRRESMRNAQYDRIGSFHDARRDWWDFVWEDEGIIFPKPTRPRGNEEMIVGNIDT</sequence>
<reference evidence="1" key="2">
    <citation type="journal article" date="2023" name="IMA Fungus">
        <title>Comparative genomic study of the Penicillium genus elucidates a diverse pangenome and 15 lateral gene transfer events.</title>
        <authorList>
            <person name="Petersen C."/>
            <person name="Sorensen T."/>
            <person name="Nielsen M.R."/>
            <person name="Sondergaard T.E."/>
            <person name="Sorensen J.L."/>
            <person name="Fitzpatrick D.A."/>
            <person name="Frisvad J.C."/>
            <person name="Nielsen K.L."/>
        </authorList>
    </citation>
    <scope>NUCLEOTIDE SEQUENCE</scope>
    <source>
        <strain evidence="1">IBT 21472</strain>
    </source>
</reference>
<proteinExistence type="predicted"/>
<evidence type="ECO:0000313" key="1">
    <source>
        <dbReference type="EMBL" id="KAJ5311333.1"/>
    </source>
</evidence>
<evidence type="ECO:0000313" key="2">
    <source>
        <dbReference type="Proteomes" id="UP001147746"/>
    </source>
</evidence>
<comment type="caution">
    <text evidence="1">The sequence shown here is derived from an EMBL/GenBank/DDBJ whole genome shotgun (WGS) entry which is preliminary data.</text>
</comment>
<reference evidence="1" key="1">
    <citation type="submission" date="2022-12" db="EMBL/GenBank/DDBJ databases">
        <authorList>
            <person name="Petersen C."/>
        </authorList>
    </citation>
    <scope>NUCLEOTIDE SEQUENCE</scope>
    <source>
        <strain evidence="1">IBT 21472</strain>
    </source>
</reference>
<protein>
    <submittedName>
        <fullName evidence="1">Uncharacterized protein</fullName>
    </submittedName>
</protein>
<gene>
    <name evidence="1" type="ORF">N7476_007193</name>
</gene>
<dbReference type="AlphaFoldDB" id="A0A9W9U389"/>
<dbReference type="Proteomes" id="UP001147746">
    <property type="component" value="Unassembled WGS sequence"/>
</dbReference>
<organism evidence="1 2">
    <name type="scientific">Penicillium atrosanguineum</name>
    <dbReference type="NCBI Taxonomy" id="1132637"/>
    <lineage>
        <taxon>Eukaryota</taxon>
        <taxon>Fungi</taxon>
        <taxon>Dikarya</taxon>
        <taxon>Ascomycota</taxon>
        <taxon>Pezizomycotina</taxon>
        <taxon>Eurotiomycetes</taxon>
        <taxon>Eurotiomycetidae</taxon>
        <taxon>Eurotiales</taxon>
        <taxon>Aspergillaceae</taxon>
        <taxon>Penicillium</taxon>
    </lineage>
</organism>
<dbReference type="EMBL" id="JAPZBO010000007">
    <property type="protein sequence ID" value="KAJ5311333.1"/>
    <property type="molecule type" value="Genomic_DNA"/>
</dbReference>
<name>A0A9W9U389_9EURO</name>
<keyword evidence="2" id="KW-1185">Reference proteome</keyword>